<dbReference type="Pfam" id="PF13487">
    <property type="entry name" value="HD_5"/>
    <property type="match status" value="1"/>
</dbReference>
<reference evidence="2 3" key="1">
    <citation type="submission" date="2021-06" db="EMBL/GenBank/DDBJ databases">
        <authorList>
            <person name="Sun Q."/>
            <person name="Li D."/>
        </authorList>
    </citation>
    <scope>NUCLEOTIDE SEQUENCE [LARGE SCALE GENOMIC DNA]</scope>
    <source>
        <strain evidence="2 3">MSJ-40</strain>
    </source>
</reference>
<dbReference type="SMART" id="SM00471">
    <property type="entry name" value="HDc"/>
    <property type="match status" value="1"/>
</dbReference>
<evidence type="ECO:0000313" key="3">
    <source>
        <dbReference type="Proteomes" id="UP000749471"/>
    </source>
</evidence>
<dbReference type="CDD" id="cd00077">
    <property type="entry name" value="HDc"/>
    <property type="match status" value="1"/>
</dbReference>
<proteinExistence type="predicted"/>
<dbReference type="PROSITE" id="PS51832">
    <property type="entry name" value="HD_GYP"/>
    <property type="match status" value="1"/>
</dbReference>
<name>A0ABS6EAY6_9FIRM</name>
<accession>A0ABS6EAY6</accession>
<dbReference type="InterPro" id="IPR003607">
    <property type="entry name" value="HD/PDEase_dom"/>
</dbReference>
<dbReference type="PANTHER" id="PTHR43155">
    <property type="entry name" value="CYCLIC DI-GMP PHOSPHODIESTERASE PA4108-RELATED"/>
    <property type="match status" value="1"/>
</dbReference>
<comment type="caution">
    <text evidence="2">The sequence shown here is derived from an EMBL/GenBank/DDBJ whole genome shotgun (WGS) entry which is preliminary data.</text>
</comment>
<feature type="domain" description="HD-GYP" evidence="1">
    <location>
        <begin position="106"/>
        <end position="302"/>
    </location>
</feature>
<organism evidence="2 3">
    <name type="scientific">Tissierella simiarum</name>
    <dbReference type="NCBI Taxonomy" id="2841534"/>
    <lineage>
        <taxon>Bacteria</taxon>
        <taxon>Bacillati</taxon>
        <taxon>Bacillota</taxon>
        <taxon>Tissierellia</taxon>
        <taxon>Tissierellales</taxon>
        <taxon>Tissierellaceae</taxon>
        <taxon>Tissierella</taxon>
    </lineage>
</organism>
<dbReference type="RefSeq" id="WP_216522035.1">
    <property type="nucleotide sequence ID" value="NZ_JAHLPM010000024.1"/>
</dbReference>
<dbReference type="Proteomes" id="UP000749471">
    <property type="component" value="Unassembled WGS sequence"/>
</dbReference>
<dbReference type="InterPro" id="IPR037522">
    <property type="entry name" value="HD_GYP_dom"/>
</dbReference>
<dbReference type="EMBL" id="JAHLPM010000024">
    <property type="protein sequence ID" value="MBU5440077.1"/>
    <property type="molecule type" value="Genomic_DNA"/>
</dbReference>
<gene>
    <name evidence="2" type="ORF">KQI42_18890</name>
</gene>
<dbReference type="PANTHER" id="PTHR43155:SF2">
    <property type="entry name" value="CYCLIC DI-GMP PHOSPHODIESTERASE PA4108"/>
    <property type="match status" value="1"/>
</dbReference>
<protein>
    <submittedName>
        <fullName evidence="2">HD domain-containing protein</fullName>
    </submittedName>
</protein>
<keyword evidence="3" id="KW-1185">Reference proteome</keyword>
<sequence length="344" mass="39117">MAVISIDDLRPGMVVDRNIENFQTGAILVAKGTVLNKRIISQLMNLGIEQVAIYMDNNGSIDEPINNLSVKYKFLSNKLDRIFNDVKYSKKVILSEISSEVDQLITEITKENNVIGRIKQLEEKDDYTFNHSLNVCMLAIMVGKWLNYSKKDLKQVALTGLFHDIGKLKIPDHIINKPDKLTMEEYEIVKKHSIYSYNILSGTVGISKNILMGVLQHHEREDGSGYPQGLKGNKIHEFAKIIAICDVYDAMTSNRLFKKKESPLLVAEYLNNESFNSLNPLITRVFLDNISRFYVGNKVLLSNGEIGEIVYVHPQQPTKTIVKSDSSFINFLEYQDVKIIDILK</sequence>
<evidence type="ECO:0000259" key="1">
    <source>
        <dbReference type="PROSITE" id="PS51832"/>
    </source>
</evidence>
<evidence type="ECO:0000313" key="2">
    <source>
        <dbReference type="EMBL" id="MBU5440077.1"/>
    </source>
</evidence>